<sequence>MYLPVSGSNRDRTADLMRFRGTSIKVRSGQMGGKSDTFESPLEPFFSLSKEIKSELNRINTTFDLLLRKQNECLRPTFMDSSDSIGEVNNLTNSINMHLQTISQKINFIHSNSPNFPDREKILSNLRQNLLESFREFSIKFKMAQQTISASFSRAPHLKNKSEKDNFDDFLSFNLGDEASARRQQQLLEERNNEEIEQIMRRAEEIRNIFMDLSNLIVEQGTVIDRIDSCITETLDNAIEAHREVEKAASYQKKSRMWFCAAALAVAVIVLLVIAIFR</sequence>
<comment type="caution">
    <text evidence="4">The sequence shown here is derived from an EMBL/GenBank/DDBJ whole genome shotgun (WGS) entry which is preliminary data.</text>
</comment>
<dbReference type="VEuPathDB" id="TrichDB:TRFO_41990"/>
<dbReference type="Gene3D" id="1.20.58.70">
    <property type="match status" value="1"/>
</dbReference>
<organism evidence="4 5">
    <name type="scientific">Tritrichomonas foetus</name>
    <dbReference type="NCBI Taxonomy" id="1144522"/>
    <lineage>
        <taxon>Eukaryota</taxon>
        <taxon>Metamonada</taxon>
        <taxon>Parabasalia</taxon>
        <taxon>Tritrichomonadida</taxon>
        <taxon>Tritrichomonadidae</taxon>
        <taxon>Tritrichomonas</taxon>
    </lineage>
</organism>
<dbReference type="GO" id="GO:0006886">
    <property type="term" value="P:intracellular protein transport"/>
    <property type="evidence" value="ECO:0007669"/>
    <property type="project" value="TreeGrafter"/>
</dbReference>
<dbReference type="RefSeq" id="XP_068369311.1">
    <property type="nucleotide sequence ID" value="XM_068514074.1"/>
</dbReference>
<dbReference type="SMART" id="SM00397">
    <property type="entry name" value="t_SNARE"/>
    <property type="match status" value="1"/>
</dbReference>
<evidence type="ECO:0000313" key="5">
    <source>
        <dbReference type="Proteomes" id="UP000179807"/>
    </source>
</evidence>
<dbReference type="InterPro" id="IPR000727">
    <property type="entry name" value="T_SNARE_dom"/>
</dbReference>
<evidence type="ECO:0000256" key="1">
    <source>
        <dbReference type="ARBA" id="ARBA00009063"/>
    </source>
</evidence>
<feature type="transmembrane region" description="Helical" evidence="2">
    <location>
        <begin position="257"/>
        <end position="277"/>
    </location>
</feature>
<feature type="domain" description="T-SNARE coiled-coil homology" evidence="3">
    <location>
        <begin position="186"/>
        <end position="248"/>
    </location>
</feature>
<reference evidence="4" key="1">
    <citation type="submission" date="2016-10" db="EMBL/GenBank/DDBJ databases">
        <authorList>
            <person name="Benchimol M."/>
            <person name="Almeida L.G."/>
            <person name="Vasconcelos A.T."/>
            <person name="Perreira-Neves A."/>
            <person name="Rosa I.A."/>
            <person name="Tasca T."/>
            <person name="Bogo M.R."/>
            <person name="de Souza W."/>
        </authorList>
    </citation>
    <scope>NUCLEOTIDE SEQUENCE [LARGE SCALE GENOMIC DNA]</scope>
    <source>
        <strain evidence="4">K</strain>
    </source>
</reference>
<evidence type="ECO:0000256" key="2">
    <source>
        <dbReference type="SAM" id="Phobius"/>
    </source>
</evidence>
<comment type="similarity">
    <text evidence="1">Belongs to the syntaxin family.</text>
</comment>
<dbReference type="SUPFAM" id="SSF47661">
    <property type="entry name" value="t-snare proteins"/>
    <property type="match status" value="1"/>
</dbReference>
<dbReference type="AlphaFoldDB" id="A0A1J4KY59"/>
<dbReference type="PANTHER" id="PTHR19957">
    <property type="entry name" value="SYNTAXIN"/>
    <property type="match status" value="1"/>
</dbReference>
<dbReference type="GO" id="GO:0000149">
    <property type="term" value="F:SNARE binding"/>
    <property type="evidence" value="ECO:0007669"/>
    <property type="project" value="TreeGrafter"/>
</dbReference>
<keyword evidence="5" id="KW-1185">Reference proteome</keyword>
<dbReference type="GO" id="GO:0005484">
    <property type="term" value="F:SNAP receptor activity"/>
    <property type="evidence" value="ECO:0007669"/>
    <property type="project" value="TreeGrafter"/>
</dbReference>
<dbReference type="OrthoDB" id="10251371at2759"/>
<dbReference type="GO" id="GO:0048278">
    <property type="term" value="P:vesicle docking"/>
    <property type="evidence" value="ECO:0007669"/>
    <property type="project" value="TreeGrafter"/>
</dbReference>
<dbReference type="Proteomes" id="UP000179807">
    <property type="component" value="Unassembled WGS sequence"/>
</dbReference>
<dbReference type="Pfam" id="PF05739">
    <property type="entry name" value="SNARE"/>
    <property type="match status" value="1"/>
</dbReference>
<name>A0A1J4KY59_9EUKA</name>
<keyword evidence="2" id="KW-0472">Membrane</keyword>
<dbReference type="GO" id="GO:0006906">
    <property type="term" value="P:vesicle fusion"/>
    <property type="evidence" value="ECO:0007669"/>
    <property type="project" value="TreeGrafter"/>
</dbReference>
<dbReference type="InterPro" id="IPR045242">
    <property type="entry name" value="Syntaxin"/>
</dbReference>
<dbReference type="Gene3D" id="1.20.5.110">
    <property type="match status" value="1"/>
</dbReference>
<dbReference type="GO" id="GO:0031201">
    <property type="term" value="C:SNARE complex"/>
    <property type="evidence" value="ECO:0007669"/>
    <property type="project" value="TreeGrafter"/>
</dbReference>
<dbReference type="EMBL" id="MLAK01000137">
    <property type="protein sequence ID" value="OHT16175.1"/>
    <property type="molecule type" value="Genomic_DNA"/>
</dbReference>
<evidence type="ECO:0000313" key="4">
    <source>
        <dbReference type="EMBL" id="OHT16175.1"/>
    </source>
</evidence>
<keyword evidence="2" id="KW-0812">Transmembrane</keyword>
<dbReference type="GeneID" id="94848778"/>
<keyword evidence="2" id="KW-1133">Transmembrane helix</keyword>
<protein>
    <submittedName>
        <fullName evidence="4">SNARE domain containing protein</fullName>
    </submittedName>
</protein>
<dbReference type="PROSITE" id="PS50192">
    <property type="entry name" value="T_SNARE"/>
    <property type="match status" value="1"/>
</dbReference>
<proteinExistence type="inferred from homology"/>
<gene>
    <name evidence="4" type="ORF">TRFO_41990</name>
</gene>
<evidence type="ECO:0000259" key="3">
    <source>
        <dbReference type="PROSITE" id="PS50192"/>
    </source>
</evidence>
<dbReference type="InterPro" id="IPR010989">
    <property type="entry name" value="SNARE"/>
</dbReference>
<dbReference type="GO" id="GO:0012505">
    <property type="term" value="C:endomembrane system"/>
    <property type="evidence" value="ECO:0007669"/>
    <property type="project" value="TreeGrafter"/>
</dbReference>
<accession>A0A1J4KY59</accession>